<evidence type="ECO:0000313" key="5">
    <source>
        <dbReference type="EMBL" id="USW50957.1"/>
    </source>
</evidence>
<dbReference type="GO" id="GO:0005737">
    <property type="term" value="C:cytoplasm"/>
    <property type="evidence" value="ECO:0007669"/>
    <property type="project" value="TreeGrafter"/>
</dbReference>
<dbReference type="InterPro" id="IPR036770">
    <property type="entry name" value="Ankyrin_rpt-contain_sf"/>
</dbReference>
<dbReference type="Proteomes" id="UP001056384">
    <property type="component" value="Chromosome 3"/>
</dbReference>
<dbReference type="InterPro" id="IPR051631">
    <property type="entry name" value="Ankyrin-KH/SAM_domain"/>
</dbReference>
<proteinExistence type="predicted"/>
<feature type="repeat" description="ANK" evidence="3">
    <location>
        <begin position="108"/>
        <end position="140"/>
    </location>
</feature>
<evidence type="ECO:0000256" key="3">
    <source>
        <dbReference type="PROSITE-ProRule" id="PRU00023"/>
    </source>
</evidence>
<dbReference type="PROSITE" id="PS50088">
    <property type="entry name" value="ANK_REPEAT"/>
    <property type="match status" value="2"/>
</dbReference>
<dbReference type="Gene3D" id="1.25.40.20">
    <property type="entry name" value="Ankyrin repeat-containing domain"/>
    <property type="match status" value="1"/>
</dbReference>
<keyword evidence="2 3" id="KW-0040">ANK repeat</keyword>
<dbReference type="Pfam" id="PF13637">
    <property type="entry name" value="Ank_4"/>
    <property type="match status" value="1"/>
</dbReference>
<dbReference type="OrthoDB" id="3649644at2759"/>
<dbReference type="PANTHER" id="PTHR23206:SF7">
    <property type="entry name" value="PROTEIN KINASE DOMAIN-CONTAINING PROTEIN"/>
    <property type="match status" value="1"/>
</dbReference>
<dbReference type="SMART" id="SM00248">
    <property type="entry name" value="ANK"/>
    <property type="match status" value="4"/>
</dbReference>
<feature type="repeat" description="ANK" evidence="3">
    <location>
        <begin position="75"/>
        <end position="107"/>
    </location>
</feature>
<gene>
    <name evidence="5" type="ORF">Slin15195_G042760</name>
</gene>
<accession>A0A9Q9EIE6</accession>
<dbReference type="PANTHER" id="PTHR23206">
    <property type="entry name" value="MASK PROTEIN"/>
    <property type="match status" value="1"/>
</dbReference>
<keyword evidence="1" id="KW-0677">Repeat</keyword>
<feature type="region of interest" description="Disordered" evidence="4">
    <location>
        <begin position="20"/>
        <end position="42"/>
    </location>
</feature>
<keyword evidence="6" id="KW-1185">Reference proteome</keyword>
<sequence length="239" mass="26213">MKDRHGQYFQLTEYFSSRQHNGDVHNHYGDRKPLRAPPSDKSYERGLVQAAHTGAVKRIRRYLTFDVDVNHVDEQGCTALDYSARTGNFEISEHLIEAGANVDARTHAAGTPLCEAIMAGKLEKAKLLLDSGADVNFRCMWYGSAIHAACSTGSVEAVELIMGSAADSHASCTKLWWDNDTGQHVRVACTPLYTAVQYGHSALVQKMIGTGDSVDETSVAALHDFQNTQARPQDLENSS</sequence>
<organism evidence="5 6">
    <name type="scientific">Septoria linicola</name>
    <dbReference type="NCBI Taxonomy" id="215465"/>
    <lineage>
        <taxon>Eukaryota</taxon>
        <taxon>Fungi</taxon>
        <taxon>Dikarya</taxon>
        <taxon>Ascomycota</taxon>
        <taxon>Pezizomycotina</taxon>
        <taxon>Dothideomycetes</taxon>
        <taxon>Dothideomycetidae</taxon>
        <taxon>Mycosphaerellales</taxon>
        <taxon>Mycosphaerellaceae</taxon>
        <taxon>Septoria</taxon>
    </lineage>
</organism>
<reference evidence="5" key="1">
    <citation type="submission" date="2022-06" db="EMBL/GenBank/DDBJ databases">
        <title>Complete genome sequences of two strains of the flax pathogen Septoria linicola.</title>
        <authorList>
            <person name="Lapalu N."/>
            <person name="Simon A."/>
            <person name="Demenou B."/>
            <person name="Paumier D."/>
            <person name="Guillot M.-P."/>
            <person name="Gout L."/>
            <person name="Valade R."/>
        </authorList>
    </citation>
    <scope>NUCLEOTIDE SEQUENCE</scope>
    <source>
        <strain evidence="5">SE15195</strain>
    </source>
</reference>
<feature type="compositionally biased region" description="Basic and acidic residues" evidence="4">
    <location>
        <begin position="20"/>
        <end position="33"/>
    </location>
</feature>
<name>A0A9Q9EIE6_9PEZI</name>
<dbReference type="AlphaFoldDB" id="A0A9Q9EIE6"/>
<dbReference type="PRINTS" id="PR01415">
    <property type="entry name" value="ANKYRIN"/>
</dbReference>
<evidence type="ECO:0000313" key="6">
    <source>
        <dbReference type="Proteomes" id="UP001056384"/>
    </source>
</evidence>
<protein>
    <submittedName>
        <fullName evidence="5">Ankyrin repeat-containing domain superfamily</fullName>
    </submittedName>
</protein>
<evidence type="ECO:0000256" key="4">
    <source>
        <dbReference type="SAM" id="MobiDB-lite"/>
    </source>
</evidence>
<dbReference type="InterPro" id="IPR002110">
    <property type="entry name" value="Ankyrin_rpt"/>
</dbReference>
<dbReference type="EMBL" id="CP099420">
    <property type="protein sequence ID" value="USW50957.1"/>
    <property type="molecule type" value="Genomic_DNA"/>
</dbReference>
<dbReference type="Pfam" id="PF12796">
    <property type="entry name" value="Ank_2"/>
    <property type="match status" value="1"/>
</dbReference>
<dbReference type="SUPFAM" id="SSF48403">
    <property type="entry name" value="Ankyrin repeat"/>
    <property type="match status" value="1"/>
</dbReference>
<evidence type="ECO:0000256" key="1">
    <source>
        <dbReference type="ARBA" id="ARBA00022737"/>
    </source>
</evidence>
<evidence type="ECO:0000256" key="2">
    <source>
        <dbReference type="ARBA" id="ARBA00023043"/>
    </source>
</evidence>
<dbReference type="PROSITE" id="PS50297">
    <property type="entry name" value="ANK_REP_REGION"/>
    <property type="match status" value="2"/>
</dbReference>